<dbReference type="EMBL" id="NMOS02000004">
    <property type="protein sequence ID" value="RDH40770.1"/>
    <property type="molecule type" value="Genomic_DNA"/>
</dbReference>
<dbReference type="AlphaFoldDB" id="A0A370CJM8"/>
<accession>A0A370CJM8</accession>
<feature type="compositionally biased region" description="Polar residues" evidence="1">
    <location>
        <begin position="104"/>
        <end position="123"/>
    </location>
</feature>
<comment type="caution">
    <text evidence="3">The sequence shown here is derived from an EMBL/GenBank/DDBJ whole genome shotgun (WGS) entry which is preliminary data.</text>
</comment>
<proteinExistence type="predicted"/>
<name>A0A370CJM8_9COXI</name>
<evidence type="ECO:0000313" key="3">
    <source>
        <dbReference type="EMBL" id="RDH40770.1"/>
    </source>
</evidence>
<keyword evidence="2" id="KW-0732">Signal</keyword>
<dbReference type="PROSITE" id="PS51257">
    <property type="entry name" value="PROKAR_LIPOPROTEIN"/>
    <property type="match status" value="1"/>
</dbReference>
<evidence type="ECO:0000313" key="4">
    <source>
        <dbReference type="Proteomes" id="UP000226429"/>
    </source>
</evidence>
<protein>
    <submittedName>
        <fullName evidence="3">Uncharacterized protein</fullName>
    </submittedName>
</protein>
<reference evidence="3 4" key="2">
    <citation type="journal article" date="2018" name="J. Invertebr. Pathol.">
        <title>'Candidatus Aquirickettsiella gammari' (Gammaproteobacteria: Legionellales: Coxiellaceae): A bacterial pathogen of the freshwater crustacean Gammarus fossarum (Malacostraca: Amphipoda).</title>
        <authorList>
            <person name="Bojko J."/>
            <person name="Dunn A.M."/>
            <person name="Stebbing P.D."/>
            <person name="van Aerle R."/>
            <person name="Bacela-Spychalska K."/>
            <person name="Bean T.P."/>
            <person name="Urrutia A."/>
            <person name="Stentiford G.D."/>
        </authorList>
    </citation>
    <scope>NUCLEOTIDE SEQUENCE [LARGE SCALE GENOMIC DNA]</scope>
    <source>
        <strain evidence="3">RA15029</strain>
    </source>
</reference>
<organism evidence="3 4">
    <name type="scientific">Candidatus Aquirickettsiella gammari</name>
    <dbReference type="NCBI Taxonomy" id="2016198"/>
    <lineage>
        <taxon>Bacteria</taxon>
        <taxon>Pseudomonadati</taxon>
        <taxon>Pseudomonadota</taxon>
        <taxon>Gammaproteobacteria</taxon>
        <taxon>Legionellales</taxon>
        <taxon>Coxiellaceae</taxon>
        <taxon>Candidatus Aquirickettsiella</taxon>
    </lineage>
</organism>
<sequence>MFKKFLASMSMLLLVVTGLAGCSKPQGSDQSDDTAVPPVQEQMANPANSSTSDEQMPLNPQAAEPTQTPPSADTTPAQGSTDMKNASKDMNDGVKNEMKDMKDGTTSMAPTSHNDNNSGATGG</sequence>
<evidence type="ECO:0000256" key="2">
    <source>
        <dbReference type="SAM" id="SignalP"/>
    </source>
</evidence>
<feature type="region of interest" description="Disordered" evidence="1">
    <location>
        <begin position="21"/>
        <end position="123"/>
    </location>
</feature>
<feature type="compositionally biased region" description="Basic and acidic residues" evidence="1">
    <location>
        <begin position="85"/>
        <end position="103"/>
    </location>
</feature>
<feature type="compositionally biased region" description="Polar residues" evidence="1">
    <location>
        <begin position="64"/>
        <end position="84"/>
    </location>
</feature>
<feature type="compositionally biased region" description="Polar residues" evidence="1">
    <location>
        <begin position="42"/>
        <end position="54"/>
    </location>
</feature>
<gene>
    <name evidence="3" type="ORF">CFE62_002250</name>
</gene>
<keyword evidence="4" id="KW-1185">Reference proteome</keyword>
<evidence type="ECO:0000256" key="1">
    <source>
        <dbReference type="SAM" id="MobiDB-lite"/>
    </source>
</evidence>
<dbReference type="Proteomes" id="UP000226429">
    <property type="component" value="Unassembled WGS sequence"/>
</dbReference>
<feature type="chain" id="PRO_5016943997" evidence="2">
    <location>
        <begin position="21"/>
        <end position="123"/>
    </location>
</feature>
<feature type="signal peptide" evidence="2">
    <location>
        <begin position="1"/>
        <end position="20"/>
    </location>
</feature>
<reference evidence="3 4" key="1">
    <citation type="journal article" date="2017" name="Int. J. Syst. Evol. Microbiol.">
        <title>Aquarickettsiella crustaci n. gen. n. sp. (Gammaproteobacteria: Legionellales: Coxiellaceae); a bacterial pathogen of the freshwater crustacean: Gammarus fossarum (Malacostraca: Amphipoda).</title>
        <authorList>
            <person name="Bojko J."/>
            <person name="Dunn A.M."/>
            <person name="Stebbing P.D."/>
            <person name="Van Aerle R."/>
            <person name="Bacela-Spychalska K."/>
            <person name="Bean T.P."/>
            <person name="Stentiford G.D."/>
        </authorList>
    </citation>
    <scope>NUCLEOTIDE SEQUENCE [LARGE SCALE GENOMIC DNA]</scope>
    <source>
        <strain evidence="3">RA15029</strain>
    </source>
</reference>